<dbReference type="PANTHER" id="PTHR37423:SF2">
    <property type="entry name" value="MEMBRANE-BOUND LYTIC MUREIN TRANSGLYCOSYLASE C"/>
    <property type="match status" value="1"/>
</dbReference>
<dbReference type="CDD" id="cd00254">
    <property type="entry name" value="LT-like"/>
    <property type="match status" value="1"/>
</dbReference>
<dbReference type="InterPro" id="IPR023346">
    <property type="entry name" value="Lysozyme-like_dom_sf"/>
</dbReference>
<comment type="caution">
    <text evidence="2">The sequence shown here is derived from an EMBL/GenBank/DDBJ whole genome shotgun (WGS) entry which is preliminary data.</text>
</comment>
<dbReference type="SUPFAM" id="SSF53955">
    <property type="entry name" value="Lysozyme-like"/>
    <property type="match status" value="1"/>
</dbReference>
<protein>
    <submittedName>
        <fullName evidence="2">Transglycosylase-like protein with SLT domain</fullName>
    </submittedName>
</protein>
<dbReference type="EMBL" id="QJJR01000008">
    <property type="protein sequence ID" value="PXW90072.1"/>
    <property type="molecule type" value="Genomic_DNA"/>
</dbReference>
<dbReference type="InterPro" id="IPR008258">
    <property type="entry name" value="Transglycosylase_SLT_dom_1"/>
</dbReference>
<dbReference type="AlphaFoldDB" id="A0A2V3W7H2"/>
<evidence type="ECO:0000313" key="3">
    <source>
        <dbReference type="Proteomes" id="UP000247922"/>
    </source>
</evidence>
<proteinExistence type="predicted"/>
<name>A0A2V3W7H2_9BACI</name>
<keyword evidence="3" id="KW-1185">Reference proteome</keyword>
<organism evidence="2 3">
    <name type="scientific">Streptohalobacillus salinus</name>
    <dbReference type="NCBI Taxonomy" id="621096"/>
    <lineage>
        <taxon>Bacteria</taxon>
        <taxon>Bacillati</taxon>
        <taxon>Bacillota</taxon>
        <taxon>Bacilli</taxon>
        <taxon>Bacillales</taxon>
        <taxon>Bacillaceae</taxon>
        <taxon>Streptohalobacillus</taxon>
    </lineage>
</organism>
<feature type="domain" description="Transglycosylase SLT" evidence="1">
    <location>
        <begin position="82"/>
        <end position="188"/>
    </location>
</feature>
<dbReference type="Pfam" id="PF01464">
    <property type="entry name" value="SLT"/>
    <property type="match status" value="1"/>
</dbReference>
<reference evidence="2 3" key="1">
    <citation type="submission" date="2018-05" db="EMBL/GenBank/DDBJ databases">
        <title>Genomic Encyclopedia of Type Strains, Phase IV (KMG-IV): sequencing the most valuable type-strain genomes for metagenomic binning, comparative biology and taxonomic classification.</title>
        <authorList>
            <person name="Goeker M."/>
        </authorList>
    </citation>
    <scope>NUCLEOTIDE SEQUENCE [LARGE SCALE GENOMIC DNA]</scope>
    <source>
        <strain evidence="2 3">DSM 22440</strain>
    </source>
</reference>
<evidence type="ECO:0000313" key="2">
    <source>
        <dbReference type="EMBL" id="PXW90072.1"/>
    </source>
</evidence>
<sequence length="198" mass="21745">MDIRLVQEMMKLQSISNLNSSQPNNQNNAFEGLFNDLLASMNTSTEAPSIRKQLNHTNIQSRQNEVISPIEARINPSLDTIINDASATYGVDTSLIRAVIQTESNFKGDVVSHAGAAGYMQLMPKTAEALGVTDRFDAKQNIMGGTKYLRDMLKRYDGNQTLALAAYNAGPGNVDKYGGIPPFTETQNYVKKIQNILS</sequence>
<gene>
    <name evidence="2" type="ORF">DES38_10887</name>
</gene>
<evidence type="ECO:0000259" key="1">
    <source>
        <dbReference type="Pfam" id="PF01464"/>
    </source>
</evidence>
<dbReference type="PANTHER" id="PTHR37423">
    <property type="entry name" value="SOLUBLE LYTIC MUREIN TRANSGLYCOSYLASE-RELATED"/>
    <property type="match status" value="1"/>
</dbReference>
<dbReference type="Proteomes" id="UP000247922">
    <property type="component" value="Unassembled WGS sequence"/>
</dbReference>
<dbReference type="Gene3D" id="1.10.530.10">
    <property type="match status" value="1"/>
</dbReference>
<accession>A0A2V3W7H2</accession>
<dbReference type="OrthoDB" id="9815002at2"/>
<dbReference type="RefSeq" id="WP_110251606.1">
    <property type="nucleotide sequence ID" value="NZ_QJJR01000008.1"/>
</dbReference>